<dbReference type="AlphaFoldDB" id="A0A2N8SKV7"/>
<organism evidence="1 2">
    <name type="scientific">Stutzerimonas stutzeri</name>
    <name type="common">Pseudomonas stutzeri</name>
    <dbReference type="NCBI Taxonomy" id="316"/>
    <lineage>
        <taxon>Bacteria</taxon>
        <taxon>Pseudomonadati</taxon>
        <taxon>Pseudomonadota</taxon>
        <taxon>Gammaproteobacteria</taxon>
        <taxon>Pseudomonadales</taxon>
        <taxon>Pseudomonadaceae</taxon>
        <taxon>Stutzerimonas</taxon>
    </lineage>
</organism>
<dbReference type="EMBL" id="POUW01000012">
    <property type="protein sequence ID" value="PNG03130.1"/>
    <property type="molecule type" value="Genomic_DNA"/>
</dbReference>
<protein>
    <submittedName>
        <fullName evidence="1">Uncharacterized protein</fullName>
    </submittedName>
</protein>
<sequence>MNGAFDKGCALANVADTGAEESLQPARSSLPLGRTRCRQHPAAHSGSVAVTLIDQQLAQRGPMRWKTQSLGALPHVGQYLE</sequence>
<dbReference type="RefSeq" id="WP_021206266.1">
    <property type="nucleotide sequence ID" value="NZ_JAMOIG010000026.1"/>
</dbReference>
<name>A0A2N8SKV7_STUST</name>
<proteinExistence type="predicted"/>
<evidence type="ECO:0000313" key="1">
    <source>
        <dbReference type="EMBL" id="PNG03130.1"/>
    </source>
</evidence>
<evidence type="ECO:0000313" key="2">
    <source>
        <dbReference type="Proteomes" id="UP000235897"/>
    </source>
</evidence>
<dbReference type="Proteomes" id="UP000235897">
    <property type="component" value="Unassembled WGS sequence"/>
</dbReference>
<gene>
    <name evidence="1" type="ORF">CXL00_22080</name>
</gene>
<comment type="caution">
    <text evidence="1">The sequence shown here is derived from an EMBL/GenBank/DDBJ whole genome shotgun (WGS) entry which is preliminary data.</text>
</comment>
<reference evidence="1 2" key="1">
    <citation type="submission" date="2018-01" db="EMBL/GenBank/DDBJ databases">
        <title>Denitrification phenotypes of diverse strains of Pseudomonas stutzeri.</title>
        <authorList>
            <person name="Milligan D.A."/>
            <person name="Bergaust L."/>
            <person name="Bakken L.R."/>
            <person name="Frostegard A."/>
        </authorList>
    </citation>
    <scope>NUCLEOTIDE SEQUENCE [LARGE SCALE GENOMIC DNA]</scope>
    <source>
        <strain evidence="1 2">28a3</strain>
    </source>
</reference>
<accession>A0A2N8SKV7</accession>